<dbReference type="PROSITE" id="PS51464">
    <property type="entry name" value="SIS"/>
    <property type="match status" value="1"/>
</dbReference>
<dbReference type="InterPro" id="IPR035490">
    <property type="entry name" value="GlmS/FrlB_SIS"/>
</dbReference>
<sequence length="339" mass="37802">MQTLDEIWQQPEKHQTLSEKYPEVVKGLKQFILNKKPEEINFVGCGSSYYLAMGLSKHFNRLSGGEISSNYYSGSEIMFGLSRLPAGSLLVGLSRSGESSETVEALKKAKDYGAYTAAVTCEPGSAMTRVADVTSEMDFIEEKSIVMTKSFTSMAFLISALARDIFSNESLKSYLKKIPELSKKVLNDAESLFDEINPGKFEHFAFLGYDEYFSAAMEGVIKVTETSLSDVDCYQTLEYRHGPKSKIKTNSLVAILANSRLYKEEEKMAREIIELGGTVISVASMKFQGIKGIELSYEEDDFGDWFLRVIPLQLIGIKRAIAKGLDPDKPTHLSKVVKF</sequence>
<proteinExistence type="predicted"/>
<keyword evidence="1" id="KW-0677">Repeat</keyword>
<gene>
    <name evidence="3" type="ORF">ENL26_01885</name>
</gene>
<dbReference type="PANTHER" id="PTHR10937:SF4">
    <property type="entry name" value="GLUCOSAMINE-6-PHOSPHATE DEAMINASE"/>
    <property type="match status" value="1"/>
</dbReference>
<evidence type="ECO:0000256" key="1">
    <source>
        <dbReference type="ARBA" id="ARBA00022737"/>
    </source>
</evidence>
<name>A0A7C5I1T0_9BACT</name>
<dbReference type="GO" id="GO:0097367">
    <property type="term" value="F:carbohydrate derivative binding"/>
    <property type="evidence" value="ECO:0007669"/>
    <property type="project" value="InterPro"/>
</dbReference>
<dbReference type="AlphaFoldDB" id="A0A7C5I1T0"/>
<protein>
    <submittedName>
        <fullName evidence="3">SIS domain-containing protein</fullName>
    </submittedName>
</protein>
<dbReference type="CDD" id="cd05009">
    <property type="entry name" value="SIS_GlmS_GlmD_2"/>
    <property type="match status" value="1"/>
</dbReference>
<dbReference type="SUPFAM" id="SSF53697">
    <property type="entry name" value="SIS domain"/>
    <property type="match status" value="1"/>
</dbReference>
<evidence type="ECO:0000259" key="2">
    <source>
        <dbReference type="PROSITE" id="PS51464"/>
    </source>
</evidence>
<organism evidence="3">
    <name type="scientific">Kosmotoga arenicorallina</name>
    <dbReference type="NCBI Taxonomy" id="688066"/>
    <lineage>
        <taxon>Bacteria</taxon>
        <taxon>Thermotogati</taxon>
        <taxon>Thermotogota</taxon>
        <taxon>Thermotogae</taxon>
        <taxon>Kosmotogales</taxon>
        <taxon>Kosmotogaceae</taxon>
        <taxon>Kosmotoga</taxon>
    </lineage>
</organism>
<reference evidence="3" key="1">
    <citation type="journal article" date="2020" name="mSystems">
        <title>Genome- and Community-Level Interaction Insights into Carbon Utilization and Element Cycling Functions of Hydrothermarchaeota in Hydrothermal Sediment.</title>
        <authorList>
            <person name="Zhou Z."/>
            <person name="Liu Y."/>
            <person name="Xu W."/>
            <person name="Pan J."/>
            <person name="Luo Z.H."/>
            <person name="Li M."/>
        </authorList>
    </citation>
    <scope>NUCLEOTIDE SEQUENCE [LARGE SCALE GENOMIC DNA]</scope>
    <source>
        <strain evidence="3">HyVt-80</strain>
    </source>
</reference>
<dbReference type="CDD" id="cd05008">
    <property type="entry name" value="SIS_GlmS_GlmD_1"/>
    <property type="match status" value="1"/>
</dbReference>
<accession>A0A7C5I1T0</accession>
<comment type="caution">
    <text evidence="3">The sequence shown here is derived from an EMBL/GenBank/DDBJ whole genome shotgun (WGS) entry which is preliminary data.</text>
</comment>
<dbReference type="Pfam" id="PF01380">
    <property type="entry name" value="SIS"/>
    <property type="match status" value="1"/>
</dbReference>
<dbReference type="InterPro" id="IPR046348">
    <property type="entry name" value="SIS_dom_sf"/>
</dbReference>
<dbReference type="EMBL" id="DRTH01000110">
    <property type="protein sequence ID" value="HHF08508.1"/>
    <property type="molecule type" value="Genomic_DNA"/>
</dbReference>
<dbReference type="GO" id="GO:1901135">
    <property type="term" value="P:carbohydrate derivative metabolic process"/>
    <property type="evidence" value="ECO:0007669"/>
    <property type="project" value="InterPro"/>
</dbReference>
<dbReference type="Gene3D" id="3.40.50.10490">
    <property type="entry name" value="Glucose-6-phosphate isomerase like protein, domain 1"/>
    <property type="match status" value="2"/>
</dbReference>
<evidence type="ECO:0000313" key="3">
    <source>
        <dbReference type="EMBL" id="HHF08508.1"/>
    </source>
</evidence>
<dbReference type="InterPro" id="IPR001347">
    <property type="entry name" value="SIS_dom"/>
</dbReference>
<dbReference type="InterPro" id="IPR035466">
    <property type="entry name" value="GlmS/AgaS_SIS"/>
</dbReference>
<dbReference type="PANTHER" id="PTHR10937">
    <property type="entry name" value="GLUCOSAMINE--FRUCTOSE-6-PHOSPHATE AMINOTRANSFERASE, ISOMERIZING"/>
    <property type="match status" value="1"/>
</dbReference>
<dbReference type="Proteomes" id="UP000886129">
    <property type="component" value="Unassembled WGS sequence"/>
</dbReference>
<feature type="domain" description="SIS" evidence="2">
    <location>
        <begin position="28"/>
        <end position="171"/>
    </location>
</feature>